<organism evidence="1 2">
    <name type="scientific">Macroventuria anomochaeta</name>
    <dbReference type="NCBI Taxonomy" id="301207"/>
    <lineage>
        <taxon>Eukaryota</taxon>
        <taxon>Fungi</taxon>
        <taxon>Dikarya</taxon>
        <taxon>Ascomycota</taxon>
        <taxon>Pezizomycotina</taxon>
        <taxon>Dothideomycetes</taxon>
        <taxon>Pleosporomycetidae</taxon>
        <taxon>Pleosporales</taxon>
        <taxon>Pleosporineae</taxon>
        <taxon>Didymellaceae</taxon>
        <taxon>Macroventuria</taxon>
    </lineage>
</organism>
<evidence type="ECO:0000313" key="1">
    <source>
        <dbReference type="EMBL" id="KAF2623406.1"/>
    </source>
</evidence>
<protein>
    <submittedName>
        <fullName evidence="1">Uncharacterized protein</fullName>
    </submittedName>
</protein>
<dbReference type="Proteomes" id="UP000799754">
    <property type="component" value="Unassembled WGS sequence"/>
</dbReference>
<dbReference type="EMBL" id="MU006737">
    <property type="protein sequence ID" value="KAF2623406.1"/>
    <property type="molecule type" value="Genomic_DNA"/>
</dbReference>
<keyword evidence="2" id="KW-1185">Reference proteome</keyword>
<comment type="caution">
    <text evidence="1">The sequence shown here is derived from an EMBL/GenBank/DDBJ whole genome shotgun (WGS) entry which is preliminary data.</text>
</comment>
<reference evidence="1" key="1">
    <citation type="journal article" date="2020" name="Stud. Mycol.">
        <title>101 Dothideomycetes genomes: a test case for predicting lifestyles and emergence of pathogens.</title>
        <authorList>
            <person name="Haridas S."/>
            <person name="Albert R."/>
            <person name="Binder M."/>
            <person name="Bloem J."/>
            <person name="Labutti K."/>
            <person name="Salamov A."/>
            <person name="Andreopoulos B."/>
            <person name="Baker S."/>
            <person name="Barry K."/>
            <person name="Bills G."/>
            <person name="Bluhm B."/>
            <person name="Cannon C."/>
            <person name="Castanera R."/>
            <person name="Culley D."/>
            <person name="Daum C."/>
            <person name="Ezra D."/>
            <person name="Gonzalez J."/>
            <person name="Henrissat B."/>
            <person name="Kuo A."/>
            <person name="Liang C."/>
            <person name="Lipzen A."/>
            <person name="Lutzoni F."/>
            <person name="Magnuson J."/>
            <person name="Mondo S."/>
            <person name="Nolan M."/>
            <person name="Ohm R."/>
            <person name="Pangilinan J."/>
            <person name="Park H.-J."/>
            <person name="Ramirez L."/>
            <person name="Alfaro M."/>
            <person name="Sun H."/>
            <person name="Tritt A."/>
            <person name="Yoshinaga Y."/>
            <person name="Zwiers L.-H."/>
            <person name="Turgeon B."/>
            <person name="Goodwin S."/>
            <person name="Spatafora J."/>
            <person name="Crous P."/>
            <person name="Grigoriev I."/>
        </authorList>
    </citation>
    <scope>NUCLEOTIDE SEQUENCE</scope>
    <source>
        <strain evidence="1">CBS 525.71</strain>
    </source>
</reference>
<sequence length="190" mass="21253">MPGSIDGLSTHLQGSFPIFVDEIILPFISILLTSLFPRTKPRVCVCAYLTHNARVLTMSKQAPDATTPTPVSRQRTLGEMILALPEELIAEVLANALLLPEAVKKAQLQTRYCPKIRMLKEVFLDVEELIEHTLFTFLEAPGRVARIVIETFQHRQCSRHTTSASDLVRANLILVASSTLQMPFKITLFL</sequence>
<proteinExistence type="predicted"/>
<name>A0ACB6RMZ1_9PLEO</name>
<accession>A0ACB6RMZ1</accession>
<gene>
    <name evidence="1" type="ORF">BU25DRAFT_451383</name>
</gene>
<evidence type="ECO:0000313" key="2">
    <source>
        <dbReference type="Proteomes" id="UP000799754"/>
    </source>
</evidence>